<evidence type="ECO:0000313" key="3">
    <source>
        <dbReference type="Proteomes" id="UP000604046"/>
    </source>
</evidence>
<feature type="transmembrane region" description="Helical" evidence="1">
    <location>
        <begin position="336"/>
        <end position="354"/>
    </location>
</feature>
<keyword evidence="1" id="KW-0812">Transmembrane</keyword>
<dbReference type="AlphaFoldDB" id="A0A812LC82"/>
<reference evidence="2" key="1">
    <citation type="submission" date="2021-02" db="EMBL/GenBank/DDBJ databases">
        <authorList>
            <person name="Dougan E. K."/>
            <person name="Rhodes N."/>
            <person name="Thang M."/>
            <person name="Chan C."/>
        </authorList>
    </citation>
    <scope>NUCLEOTIDE SEQUENCE</scope>
</reference>
<accession>A0A812LC82</accession>
<dbReference type="Proteomes" id="UP000604046">
    <property type="component" value="Unassembled WGS sequence"/>
</dbReference>
<feature type="transmembrane region" description="Helical" evidence="1">
    <location>
        <begin position="218"/>
        <end position="239"/>
    </location>
</feature>
<protein>
    <submittedName>
        <fullName evidence="2">Uncharacterized protein</fullName>
    </submittedName>
</protein>
<keyword evidence="1" id="KW-0472">Membrane</keyword>
<feature type="transmembrane region" description="Helical" evidence="1">
    <location>
        <begin position="297"/>
        <end position="316"/>
    </location>
</feature>
<comment type="caution">
    <text evidence="2">The sequence shown here is derived from an EMBL/GenBank/DDBJ whole genome shotgun (WGS) entry which is preliminary data.</text>
</comment>
<feature type="transmembrane region" description="Helical" evidence="1">
    <location>
        <begin position="271"/>
        <end position="290"/>
    </location>
</feature>
<evidence type="ECO:0000313" key="2">
    <source>
        <dbReference type="EMBL" id="CAE7243419.1"/>
    </source>
</evidence>
<organism evidence="2 3">
    <name type="scientific">Symbiodinium natans</name>
    <dbReference type="NCBI Taxonomy" id="878477"/>
    <lineage>
        <taxon>Eukaryota</taxon>
        <taxon>Sar</taxon>
        <taxon>Alveolata</taxon>
        <taxon>Dinophyceae</taxon>
        <taxon>Suessiales</taxon>
        <taxon>Symbiodiniaceae</taxon>
        <taxon>Symbiodinium</taxon>
    </lineage>
</organism>
<name>A0A812LC82_9DINO</name>
<sequence length="562" mass="61990">MGKDQGIPHPEYPGWGLDGKTLHEKLSPSMWCVTPRDLRFLRQEVRQAVAQQWVMPIIEPVFNDDRPDPFDPEDDAIGPNMYNVTDNYIKPLALDAGRMSWALLRNPEGLPCDLFITHAWQEGAFEFIDKVLASWPRGKKAAWCCVLAMPQALPRYISHLIAVPRTSPFALALQNATHMLAVPTHVCSIYSRLWCGYEAYLATYYDKVVITARPPLQWLPSAAVAMMTLVAGGLVGFYWSAAGDVAASPDGTFDSWEAVTHFLQASYTFGLQPPHIFEDIVACCVVLVVLGGRSSRLVAGLNCLGSLSLGFILGFWTKMFAALGRLPLHVVIEDPTGKFLLIPLFLIFVVASEMDRLCSLQRKQEATFLELPQGARVQDAECGNPEDTRTIKGEIGDRWTHVEASVQVLLDSGMSTPALREVAQHEFSVLGLADVKFSQCWLGLAAWLFHFLLYACSDALLGGLNGTLMGVTVVLWCNAERDDKAFLGSVSVKMVTFVFVALYVISYGFKLGNLEKCDKALTVDLILLGVAALCLLCHLAGLRGFMRVPVARCIFGALRPRC</sequence>
<evidence type="ECO:0000256" key="1">
    <source>
        <dbReference type="SAM" id="Phobius"/>
    </source>
</evidence>
<gene>
    <name evidence="2" type="ORF">SNAT2548_LOCUS11282</name>
</gene>
<feature type="transmembrane region" description="Helical" evidence="1">
    <location>
        <begin position="525"/>
        <end position="542"/>
    </location>
</feature>
<feature type="transmembrane region" description="Helical" evidence="1">
    <location>
        <begin position="429"/>
        <end position="453"/>
    </location>
</feature>
<keyword evidence="1" id="KW-1133">Transmembrane helix</keyword>
<dbReference type="EMBL" id="CAJNDS010001001">
    <property type="protein sequence ID" value="CAE7243419.1"/>
    <property type="molecule type" value="Genomic_DNA"/>
</dbReference>
<dbReference type="OrthoDB" id="423438at2759"/>
<keyword evidence="3" id="KW-1185">Reference proteome</keyword>
<feature type="transmembrane region" description="Helical" evidence="1">
    <location>
        <begin position="459"/>
        <end position="478"/>
    </location>
</feature>
<proteinExistence type="predicted"/>
<feature type="transmembrane region" description="Helical" evidence="1">
    <location>
        <begin position="485"/>
        <end position="505"/>
    </location>
</feature>